<name>A0A0D2EE99_9EURO</name>
<sequence length="132" mass="14785">MSFLDVCIFRLYGHPVPSANVGVYGGNDHEVDSYCVKSLRRVPLRSDWVTCLHVQQTVIATCVSDHYSPTIMALDLIRAHQRSIPRLCLRIATTSRKSPRTRLHSSGTAAAAEPNRTYAVSRYSHHGCGWFN</sequence>
<dbReference type="AlphaFoldDB" id="A0A0D2EE99"/>
<organism evidence="1 2">
    <name type="scientific">Phialophora macrospora</name>
    <dbReference type="NCBI Taxonomy" id="1851006"/>
    <lineage>
        <taxon>Eukaryota</taxon>
        <taxon>Fungi</taxon>
        <taxon>Dikarya</taxon>
        <taxon>Ascomycota</taxon>
        <taxon>Pezizomycotina</taxon>
        <taxon>Eurotiomycetes</taxon>
        <taxon>Chaetothyriomycetidae</taxon>
        <taxon>Chaetothyriales</taxon>
        <taxon>Herpotrichiellaceae</taxon>
        <taxon>Phialophora</taxon>
    </lineage>
</organism>
<dbReference type="Proteomes" id="UP000054266">
    <property type="component" value="Unassembled WGS sequence"/>
</dbReference>
<dbReference type="EMBL" id="KN846956">
    <property type="protein sequence ID" value="KIW72622.1"/>
    <property type="molecule type" value="Genomic_DNA"/>
</dbReference>
<gene>
    <name evidence="1" type="ORF">PV04_00805</name>
</gene>
<reference evidence="1 2" key="1">
    <citation type="submission" date="2015-01" db="EMBL/GenBank/DDBJ databases">
        <title>The Genome Sequence of Capronia semiimmersa CBS27337.</title>
        <authorList>
            <consortium name="The Broad Institute Genomics Platform"/>
            <person name="Cuomo C."/>
            <person name="de Hoog S."/>
            <person name="Gorbushina A."/>
            <person name="Stielow B."/>
            <person name="Teixiera M."/>
            <person name="Abouelleil A."/>
            <person name="Chapman S.B."/>
            <person name="Priest M."/>
            <person name="Young S.K."/>
            <person name="Wortman J."/>
            <person name="Nusbaum C."/>
            <person name="Birren B."/>
        </authorList>
    </citation>
    <scope>NUCLEOTIDE SEQUENCE [LARGE SCALE GENOMIC DNA]</scope>
    <source>
        <strain evidence="1 2">CBS 27337</strain>
    </source>
</reference>
<proteinExistence type="predicted"/>
<evidence type="ECO:0000313" key="2">
    <source>
        <dbReference type="Proteomes" id="UP000054266"/>
    </source>
</evidence>
<protein>
    <submittedName>
        <fullName evidence="1">Uncharacterized protein</fullName>
    </submittedName>
</protein>
<dbReference type="HOGENOM" id="CLU_1916815_0_0_1"/>
<accession>A0A0D2EE99</accession>
<evidence type="ECO:0000313" key="1">
    <source>
        <dbReference type="EMBL" id="KIW72622.1"/>
    </source>
</evidence>
<keyword evidence="2" id="KW-1185">Reference proteome</keyword>